<protein>
    <submittedName>
        <fullName evidence="1">Uncharacterized protein</fullName>
    </submittedName>
</protein>
<accession>A0AAW0G3Q8</accession>
<keyword evidence="2" id="KW-1185">Reference proteome</keyword>
<organism evidence="1 2">
    <name type="scientific">Cerrena zonata</name>
    <dbReference type="NCBI Taxonomy" id="2478898"/>
    <lineage>
        <taxon>Eukaryota</taxon>
        <taxon>Fungi</taxon>
        <taxon>Dikarya</taxon>
        <taxon>Basidiomycota</taxon>
        <taxon>Agaricomycotina</taxon>
        <taxon>Agaricomycetes</taxon>
        <taxon>Polyporales</taxon>
        <taxon>Cerrenaceae</taxon>
        <taxon>Cerrena</taxon>
    </lineage>
</organism>
<proteinExistence type="predicted"/>
<dbReference type="AlphaFoldDB" id="A0AAW0G3Q8"/>
<gene>
    <name evidence="1" type="ORF">QCA50_011864</name>
</gene>
<dbReference type="EMBL" id="JASBNA010000022">
    <property type="protein sequence ID" value="KAK7685029.1"/>
    <property type="molecule type" value="Genomic_DNA"/>
</dbReference>
<evidence type="ECO:0000313" key="1">
    <source>
        <dbReference type="EMBL" id="KAK7685029.1"/>
    </source>
</evidence>
<sequence length="99" mass="11127">MGLLKSRTLLGGPMKLIPIDCMKIISKSPMVVDDDMLTYCNVVCSSNSFVDEVGNPKSPVEQVERLHDVKKSTYMAYRVMASRSPTQAVIHFRSPLFLY</sequence>
<comment type="caution">
    <text evidence="1">The sequence shown here is derived from an EMBL/GenBank/DDBJ whole genome shotgun (WGS) entry which is preliminary data.</text>
</comment>
<dbReference type="Proteomes" id="UP001385951">
    <property type="component" value="Unassembled WGS sequence"/>
</dbReference>
<evidence type="ECO:0000313" key="2">
    <source>
        <dbReference type="Proteomes" id="UP001385951"/>
    </source>
</evidence>
<name>A0AAW0G3Q8_9APHY</name>
<reference evidence="1 2" key="1">
    <citation type="submission" date="2022-09" db="EMBL/GenBank/DDBJ databases">
        <authorList>
            <person name="Palmer J.M."/>
        </authorList>
    </citation>
    <scope>NUCLEOTIDE SEQUENCE [LARGE SCALE GENOMIC DNA]</scope>
    <source>
        <strain evidence="1 2">DSM 7382</strain>
    </source>
</reference>